<name>A0A2H9ZTB1_9ASPA</name>
<dbReference type="GO" id="GO:0006508">
    <property type="term" value="P:proteolysis"/>
    <property type="evidence" value="ECO:0007669"/>
    <property type="project" value="UniProtKB-KW"/>
</dbReference>
<dbReference type="InterPro" id="IPR058017">
    <property type="entry name" value="At3g28540-like_C"/>
</dbReference>
<keyword evidence="6" id="KW-0645">Protease</keyword>
<feature type="domain" description="AAA+ ATPase" evidence="5">
    <location>
        <begin position="221"/>
        <end position="351"/>
    </location>
</feature>
<gene>
    <name evidence="6" type="primary">RPT3</name>
    <name evidence="6" type="ORF">AXF42_Ash012656</name>
</gene>
<evidence type="ECO:0000259" key="5">
    <source>
        <dbReference type="SMART" id="SM00382"/>
    </source>
</evidence>
<evidence type="ECO:0000256" key="1">
    <source>
        <dbReference type="ARBA" id="ARBA00001946"/>
    </source>
</evidence>
<evidence type="ECO:0000313" key="6">
    <source>
        <dbReference type="EMBL" id="PKA46523.1"/>
    </source>
</evidence>
<evidence type="ECO:0000256" key="2">
    <source>
        <dbReference type="ARBA" id="ARBA00007448"/>
    </source>
</evidence>
<comment type="similarity">
    <text evidence="2">Belongs to the AAA ATPase family. BCS1 subfamily.</text>
</comment>
<evidence type="ECO:0000256" key="4">
    <source>
        <dbReference type="ARBA" id="ARBA00049360"/>
    </source>
</evidence>
<dbReference type="InterPro" id="IPR025753">
    <property type="entry name" value="AAA_N_dom"/>
</dbReference>
<comment type="cofactor">
    <cofactor evidence="1">
        <name>Mg(2+)</name>
        <dbReference type="ChEBI" id="CHEBI:18420"/>
    </cofactor>
</comment>
<dbReference type="EMBL" id="KZ454132">
    <property type="protein sequence ID" value="PKA46523.1"/>
    <property type="molecule type" value="Genomic_DNA"/>
</dbReference>
<reference evidence="6 7" key="1">
    <citation type="journal article" date="2017" name="Nature">
        <title>The Apostasia genome and the evolution of orchids.</title>
        <authorList>
            <person name="Zhang G.Q."/>
            <person name="Liu K.W."/>
            <person name="Li Z."/>
            <person name="Lohaus R."/>
            <person name="Hsiao Y.Y."/>
            <person name="Niu S.C."/>
            <person name="Wang J.Y."/>
            <person name="Lin Y.C."/>
            <person name="Xu Q."/>
            <person name="Chen L.J."/>
            <person name="Yoshida K."/>
            <person name="Fujiwara S."/>
            <person name="Wang Z.W."/>
            <person name="Zhang Y.Q."/>
            <person name="Mitsuda N."/>
            <person name="Wang M."/>
            <person name="Liu G.H."/>
            <person name="Pecoraro L."/>
            <person name="Huang H.X."/>
            <person name="Xiao X.J."/>
            <person name="Lin M."/>
            <person name="Wu X.Y."/>
            <person name="Wu W.L."/>
            <person name="Chen Y.Y."/>
            <person name="Chang S.B."/>
            <person name="Sakamoto S."/>
            <person name="Ohme-Takagi M."/>
            <person name="Yagi M."/>
            <person name="Zeng S.J."/>
            <person name="Shen C.Y."/>
            <person name="Yeh C.M."/>
            <person name="Luo Y.B."/>
            <person name="Tsai W.C."/>
            <person name="Van de Peer Y."/>
            <person name="Liu Z.J."/>
        </authorList>
    </citation>
    <scope>NUCLEOTIDE SEQUENCE [LARGE SCALE GENOMIC DNA]</scope>
    <source>
        <strain evidence="7">cv. Shenzhen</strain>
        <tissue evidence="6">Stem</tissue>
    </source>
</reference>
<keyword evidence="3" id="KW-0460">Magnesium</keyword>
<organism evidence="6 7">
    <name type="scientific">Apostasia shenzhenica</name>
    <dbReference type="NCBI Taxonomy" id="1088818"/>
    <lineage>
        <taxon>Eukaryota</taxon>
        <taxon>Viridiplantae</taxon>
        <taxon>Streptophyta</taxon>
        <taxon>Embryophyta</taxon>
        <taxon>Tracheophyta</taxon>
        <taxon>Spermatophyta</taxon>
        <taxon>Magnoliopsida</taxon>
        <taxon>Liliopsida</taxon>
        <taxon>Asparagales</taxon>
        <taxon>Orchidaceae</taxon>
        <taxon>Apostasioideae</taxon>
        <taxon>Apostasia</taxon>
    </lineage>
</organism>
<comment type="catalytic activity">
    <reaction evidence="4">
        <text>ATP + H2O = ADP + phosphate + H(+)</text>
        <dbReference type="Rhea" id="RHEA:13065"/>
        <dbReference type="ChEBI" id="CHEBI:15377"/>
        <dbReference type="ChEBI" id="CHEBI:15378"/>
        <dbReference type="ChEBI" id="CHEBI:30616"/>
        <dbReference type="ChEBI" id="CHEBI:43474"/>
        <dbReference type="ChEBI" id="CHEBI:456216"/>
    </reaction>
</comment>
<accession>A0A2H9ZTB1</accession>
<dbReference type="SMART" id="SM00382">
    <property type="entry name" value="AAA"/>
    <property type="match status" value="1"/>
</dbReference>
<dbReference type="SUPFAM" id="SSF52540">
    <property type="entry name" value="P-loop containing nucleoside triphosphate hydrolases"/>
    <property type="match status" value="1"/>
</dbReference>
<dbReference type="PANTHER" id="PTHR23070">
    <property type="entry name" value="BCS1 AAA-TYPE ATPASE"/>
    <property type="match status" value="1"/>
</dbReference>
<keyword evidence="6" id="KW-0378">Hydrolase</keyword>
<dbReference type="InterPro" id="IPR027417">
    <property type="entry name" value="P-loop_NTPase"/>
</dbReference>
<keyword evidence="7" id="KW-1185">Reference proteome</keyword>
<protein>
    <submittedName>
        <fullName evidence="6">26S protease regulatory subunit 6B like</fullName>
    </submittedName>
</protein>
<dbReference type="GO" id="GO:0016887">
    <property type="term" value="F:ATP hydrolysis activity"/>
    <property type="evidence" value="ECO:0007669"/>
    <property type="project" value="InterPro"/>
</dbReference>
<proteinExistence type="inferred from homology"/>
<dbReference type="GO" id="GO:0005524">
    <property type="term" value="F:ATP binding"/>
    <property type="evidence" value="ECO:0007669"/>
    <property type="project" value="InterPro"/>
</dbReference>
<sequence length="485" mass="53041">MMPSLTSAAASIAGGLLLIRTILSHQSLLYLLALCWRWAEERTQAYQSFTIPRQGDGSPENPLYRKAAAYISSLPSLEDSDHTDLFSSGVRHNEFSAQLAAGQTVHDSFLGARLSWTLLPSGAGLALRLRRQDRYRVLRPYLQHVETVAEEIELRKKDIRLYTNAAADGDRGHLRWRSAAFTHPATLDTLAMEQDLKNRVRADLESFLKGRAYYARLGRVWKRSYLLYGPPGTGKSSFVAAMARLLCFDVYDLDLSQVPNGGDLRSLLLDTTPRSLILVEDLDRYLAADGASSSDHAARLTAMLNFMDGVFSCCGEERVMVFTATGGKDALDPAVLRPGRLDVHIQFPLCNFSFFKSMAGSYLGIKDHKLYPQVEEGFQSGAVISPAEVGEIMIAHRTSPSRALKSVISALQRSASAGAGGRGEAEEAAQISLRRNGSVKEFRKLYGLIRMRNGSKREGTLTVDIAAAAAADGGGGVNYSDQVIS</sequence>
<dbReference type="Gene3D" id="3.40.50.300">
    <property type="entry name" value="P-loop containing nucleotide triphosphate hydrolases"/>
    <property type="match status" value="1"/>
</dbReference>
<dbReference type="Pfam" id="PF00004">
    <property type="entry name" value="AAA"/>
    <property type="match status" value="1"/>
</dbReference>
<evidence type="ECO:0000313" key="7">
    <source>
        <dbReference type="Proteomes" id="UP000236161"/>
    </source>
</evidence>
<evidence type="ECO:0000256" key="3">
    <source>
        <dbReference type="ARBA" id="ARBA00022842"/>
    </source>
</evidence>
<dbReference type="Pfam" id="PF25568">
    <property type="entry name" value="AAA_lid_At3g28540"/>
    <property type="match status" value="1"/>
</dbReference>
<dbReference type="AlphaFoldDB" id="A0A2H9ZTB1"/>
<dbReference type="Proteomes" id="UP000236161">
    <property type="component" value="Unassembled WGS sequence"/>
</dbReference>
<dbReference type="GO" id="GO:0006950">
    <property type="term" value="P:response to stress"/>
    <property type="evidence" value="ECO:0007669"/>
    <property type="project" value="UniProtKB-ARBA"/>
</dbReference>
<dbReference type="OrthoDB" id="10251412at2759"/>
<dbReference type="STRING" id="1088818.A0A2H9ZTB1"/>
<dbReference type="InterPro" id="IPR003959">
    <property type="entry name" value="ATPase_AAA_core"/>
</dbReference>
<dbReference type="InterPro" id="IPR003593">
    <property type="entry name" value="AAA+_ATPase"/>
</dbReference>
<dbReference type="Pfam" id="PF14363">
    <property type="entry name" value="AAA_assoc"/>
    <property type="match status" value="1"/>
</dbReference>
<dbReference type="InterPro" id="IPR050747">
    <property type="entry name" value="Mitochondrial_chaperone_BCS1"/>
</dbReference>
<dbReference type="GO" id="GO:0008233">
    <property type="term" value="F:peptidase activity"/>
    <property type="evidence" value="ECO:0007669"/>
    <property type="project" value="UniProtKB-KW"/>
</dbReference>